<proteinExistence type="predicted"/>
<keyword evidence="3" id="KW-1185">Reference proteome</keyword>
<dbReference type="RefSeq" id="WP_345496629.1">
    <property type="nucleotide sequence ID" value="NZ_BAABJM010000002.1"/>
</dbReference>
<sequence>MRATLGTSTMPAPSRPRRLDLVDADRPVRTDRSLTVRALLAAAALVTTSTLATSTLGGAIPQASQ</sequence>
<reference evidence="3" key="1">
    <citation type="journal article" date="2019" name="Int. J. Syst. Evol. Microbiol.">
        <title>The Global Catalogue of Microorganisms (GCM) 10K type strain sequencing project: providing services to taxonomists for standard genome sequencing and annotation.</title>
        <authorList>
            <consortium name="The Broad Institute Genomics Platform"/>
            <consortium name="The Broad Institute Genome Sequencing Center for Infectious Disease"/>
            <person name="Wu L."/>
            <person name="Ma J."/>
        </authorList>
    </citation>
    <scope>NUCLEOTIDE SEQUENCE [LARGE SCALE GENOMIC DNA]</scope>
    <source>
        <strain evidence="3">JCM 18298</strain>
    </source>
</reference>
<dbReference type="EMBL" id="BAABJM010000002">
    <property type="protein sequence ID" value="GAA5050313.1"/>
    <property type="molecule type" value="Genomic_DNA"/>
</dbReference>
<comment type="caution">
    <text evidence="2">The sequence shown here is derived from an EMBL/GenBank/DDBJ whole genome shotgun (WGS) entry which is preliminary data.</text>
</comment>
<evidence type="ECO:0000313" key="3">
    <source>
        <dbReference type="Proteomes" id="UP001500603"/>
    </source>
</evidence>
<feature type="transmembrane region" description="Helical" evidence="1">
    <location>
        <begin position="38"/>
        <end position="60"/>
    </location>
</feature>
<protein>
    <submittedName>
        <fullName evidence="2">Uncharacterized protein</fullName>
    </submittedName>
</protein>
<keyword evidence="1" id="KW-0472">Membrane</keyword>
<dbReference type="Proteomes" id="UP001500603">
    <property type="component" value="Unassembled WGS sequence"/>
</dbReference>
<evidence type="ECO:0000313" key="2">
    <source>
        <dbReference type="EMBL" id="GAA5050313.1"/>
    </source>
</evidence>
<keyword evidence="1" id="KW-1133">Transmembrane helix</keyword>
<keyword evidence="1" id="KW-0812">Transmembrane</keyword>
<name>A0ABP9K351_9NOCA</name>
<accession>A0ABP9K351</accession>
<gene>
    <name evidence="2" type="ORF">GCM10023318_20440</name>
</gene>
<evidence type="ECO:0000256" key="1">
    <source>
        <dbReference type="SAM" id="Phobius"/>
    </source>
</evidence>
<organism evidence="2 3">
    <name type="scientific">Nocardia callitridis</name>
    <dbReference type="NCBI Taxonomy" id="648753"/>
    <lineage>
        <taxon>Bacteria</taxon>
        <taxon>Bacillati</taxon>
        <taxon>Actinomycetota</taxon>
        <taxon>Actinomycetes</taxon>
        <taxon>Mycobacteriales</taxon>
        <taxon>Nocardiaceae</taxon>
        <taxon>Nocardia</taxon>
    </lineage>
</organism>